<evidence type="ECO:0000256" key="1">
    <source>
        <dbReference type="SAM" id="MobiDB-lite"/>
    </source>
</evidence>
<name>A0ABY5RPU6_9HYPH</name>
<dbReference type="Gene3D" id="2.150.10.10">
    <property type="entry name" value="Serralysin-like metalloprotease, C-terminal"/>
    <property type="match status" value="1"/>
</dbReference>
<dbReference type="SUPFAM" id="SSF51120">
    <property type="entry name" value="beta-Roll"/>
    <property type="match status" value="1"/>
</dbReference>
<dbReference type="Proteomes" id="UP001017257">
    <property type="component" value="Chromosome"/>
</dbReference>
<feature type="compositionally biased region" description="Polar residues" evidence="1">
    <location>
        <begin position="376"/>
        <end position="391"/>
    </location>
</feature>
<organism evidence="3 4">
    <name type="scientific">Microvirga terrae</name>
    <dbReference type="NCBI Taxonomy" id="2740529"/>
    <lineage>
        <taxon>Bacteria</taxon>
        <taxon>Pseudomonadati</taxon>
        <taxon>Pseudomonadota</taxon>
        <taxon>Alphaproteobacteria</taxon>
        <taxon>Hyphomicrobiales</taxon>
        <taxon>Methylobacteriaceae</taxon>
        <taxon>Microvirga</taxon>
    </lineage>
</organism>
<dbReference type="Pfam" id="PF00353">
    <property type="entry name" value="HemolysinCabind"/>
    <property type="match status" value="1"/>
</dbReference>
<proteinExistence type="predicted"/>
<reference evidence="3" key="1">
    <citation type="submission" date="2022-08" db="EMBL/GenBank/DDBJ databases">
        <title>Microvirga terrae sp. nov., isolated from soil.</title>
        <authorList>
            <person name="Kim K.H."/>
            <person name="Seo Y.L."/>
            <person name="Kim J.M."/>
            <person name="Lee J.K."/>
            <person name="Han D.M."/>
            <person name="Jeon C.O."/>
        </authorList>
    </citation>
    <scope>NUCLEOTIDE SEQUENCE</scope>
    <source>
        <strain evidence="3">R24</strain>
    </source>
</reference>
<dbReference type="Pfam" id="PF17963">
    <property type="entry name" value="Big_9"/>
    <property type="match status" value="1"/>
</dbReference>
<dbReference type="EMBL" id="CP102845">
    <property type="protein sequence ID" value="UVF18812.1"/>
    <property type="molecule type" value="Genomic_DNA"/>
</dbReference>
<feature type="region of interest" description="Disordered" evidence="1">
    <location>
        <begin position="356"/>
        <end position="393"/>
    </location>
</feature>
<dbReference type="InterPro" id="IPR014895">
    <property type="entry name" value="Alginate_lyase_2"/>
</dbReference>
<sequence>MALNSSVAPSGNFDLSNWKITLPVDSNGGFIGTAMEVKNLSGYQHSKYFYTAADGAMTFVAPVEGATTSGSSYSRSELREMNGTATAAWNLTTGGFMSATLEVDAAPNRDGVGGKIVVGQIHGQDDELVRLYWENGKLYFANDQAGSSNTETKFFFVNASGQQPSVSLDERFSYTINAKGDDLEVTVFADGQVYKSVSKINSVWQSDTFYFKAGAYLGANETNGSGYGQTSFYALSFNHNGVVTSPTQPAPTPPPTPDAGDHSVVATSDRYAATEDRALTVSAAQGVLANDVAADGGKAALAGTIATAQGGSVKLSADGSFVYTPKANFHGSDSFSYTVRDVDGDTDTGTVTLQVADATESPAPTPAPRPTTTKTINGTSGADSLTGTSGNDVIDGKGGNDKIWAKNGSDILIGGAGKDSFTFDTKPGGANVDVIVDFNVADDTIRLNDSAFSKLKYGALASSSFVIGTKALDASDRIIYDDKTGALSYDADGTGSTAAVKFAVIENLAKLSAADFTVI</sequence>
<evidence type="ECO:0000313" key="3">
    <source>
        <dbReference type="EMBL" id="UVF18812.1"/>
    </source>
</evidence>
<dbReference type="InterPro" id="IPR018511">
    <property type="entry name" value="Hemolysin-typ_Ca-bd_CS"/>
</dbReference>
<dbReference type="PROSITE" id="PS00330">
    <property type="entry name" value="HEMOLYSIN_CALCIUM"/>
    <property type="match status" value="1"/>
</dbReference>
<dbReference type="GO" id="GO:0016829">
    <property type="term" value="F:lyase activity"/>
    <property type="evidence" value="ECO:0007669"/>
    <property type="project" value="UniProtKB-KW"/>
</dbReference>
<dbReference type="Pfam" id="PF08787">
    <property type="entry name" value="Alginate_lyase2"/>
    <property type="match status" value="1"/>
</dbReference>
<keyword evidence="4" id="KW-1185">Reference proteome</keyword>
<dbReference type="Gene3D" id="2.60.120.200">
    <property type="match status" value="1"/>
</dbReference>
<dbReference type="Gene3D" id="2.60.40.3440">
    <property type="match status" value="1"/>
</dbReference>
<keyword evidence="3" id="KW-0456">Lyase</keyword>
<evidence type="ECO:0000259" key="2">
    <source>
        <dbReference type="Pfam" id="PF08787"/>
    </source>
</evidence>
<feature type="domain" description="Alginate lyase 2" evidence="2">
    <location>
        <begin position="13"/>
        <end position="239"/>
    </location>
</feature>
<dbReference type="InterPro" id="IPR011049">
    <property type="entry name" value="Serralysin-like_metalloprot_C"/>
</dbReference>
<dbReference type="PRINTS" id="PR00313">
    <property type="entry name" value="CABNDNGRPT"/>
</dbReference>
<gene>
    <name evidence="3" type="ORF">HPT29_020355</name>
</gene>
<protein>
    <submittedName>
        <fullName evidence="3">Polysaccharide lyase family 7 protein</fullName>
    </submittedName>
</protein>
<dbReference type="InterPro" id="IPR001343">
    <property type="entry name" value="Hemolysn_Ca-bd"/>
</dbReference>
<evidence type="ECO:0000313" key="4">
    <source>
        <dbReference type="Proteomes" id="UP001017257"/>
    </source>
</evidence>
<dbReference type="InterPro" id="IPR013320">
    <property type="entry name" value="ConA-like_dom_sf"/>
</dbReference>
<dbReference type="RefSeq" id="WP_173947192.1">
    <property type="nucleotide sequence ID" value="NZ_CP102845.1"/>
</dbReference>
<accession>A0ABY5RPU6</accession>
<dbReference type="SUPFAM" id="SSF49899">
    <property type="entry name" value="Concanavalin A-like lectins/glucanases"/>
    <property type="match status" value="1"/>
</dbReference>